<keyword evidence="5" id="KW-1185">Reference proteome</keyword>
<dbReference type="EMBL" id="JBHSBI010000044">
    <property type="protein sequence ID" value="MFC4015433.1"/>
    <property type="molecule type" value="Genomic_DNA"/>
</dbReference>
<dbReference type="InterPro" id="IPR036291">
    <property type="entry name" value="NAD(P)-bd_dom_sf"/>
</dbReference>
<organism evidence="4 5">
    <name type="scientific">Nonomuraea purpurea</name>
    <dbReference type="NCBI Taxonomy" id="1849276"/>
    <lineage>
        <taxon>Bacteria</taxon>
        <taxon>Bacillati</taxon>
        <taxon>Actinomycetota</taxon>
        <taxon>Actinomycetes</taxon>
        <taxon>Streptosporangiales</taxon>
        <taxon>Streptosporangiaceae</taxon>
        <taxon>Nonomuraea</taxon>
    </lineage>
</organism>
<proteinExistence type="inferred from homology"/>
<dbReference type="RefSeq" id="WP_379535247.1">
    <property type="nucleotide sequence ID" value="NZ_JBHSBI010000044.1"/>
</dbReference>
<dbReference type="InterPro" id="IPR002347">
    <property type="entry name" value="SDR_fam"/>
</dbReference>
<gene>
    <name evidence="4" type="ORF">ACFOY2_50045</name>
</gene>
<dbReference type="PRINTS" id="PR00080">
    <property type="entry name" value="SDRFAMILY"/>
</dbReference>
<evidence type="ECO:0000256" key="1">
    <source>
        <dbReference type="ARBA" id="ARBA00006484"/>
    </source>
</evidence>
<evidence type="ECO:0000256" key="3">
    <source>
        <dbReference type="RuleBase" id="RU000363"/>
    </source>
</evidence>
<dbReference type="Proteomes" id="UP001595851">
    <property type="component" value="Unassembled WGS sequence"/>
</dbReference>
<dbReference type="PANTHER" id="PTHR43976">
    <property type="entry name" value="SHORT CHAIN DEHYDROGENASE"/>
    <property type="match status" value="1"/>
</dbReference>
<accession>A0ABV8GNR6</accession>
<dbReference type="GO" id="GO:0016491">
    <property type="term" value="F:oxidoreductase activity"/>
    <property type="evidence" value="ECO:0007669"/>
    <property type="project" value="UniProtKB-KW"/>
</dbReference>
<evidence type="ECO:0000313" key="5">
    <source>
        <dbReference type="Proteomes" id="UP001595851"/>
    </source>
</evidence>
<dbReference type="CDD" id="cd05374">
    <property type="entry name" value="17beta-HSD-like_SDR_c"/>
    <property type="match status" value="1"/>
</dbReference>
<reference evidence="5" key="1">
    <citation type="journal article" date="2019" name="Int. J. Syst. Evol. Microbiol.">
        <title>The Global Catalogue of Microorganisms (GCM) 10K type strain sequencing project: providing services to taxonomists for standard genome sequencing and annotation.</title>
        <authorList>
            <consortium name="The Broad Institute Genomics Platform"/>
            <consortium name="The Broad Institute Genome Sequencing Center for Infectious Disease"/>
            <person name="Wu L."/>
            <person name="Ma J."/>
        </authorList>
    </citation>
    <scope>NUCLEOTIDE SEQUENCE [LARGE SCALE GENOMIC DNA]</scope>
    <source>
        <strain evidence="5">TBRC 1276</strain>
    </source>
</reference>
<dbReference type="EC" id="1.1.-.-" evidence="4"/>
<dbReference type="PRINTS" id="PR00081">
    <property type="entry name" value="GDHRDH"/>
</dbReference>
<dbReference type="InterPro" id="IPR051911">
    <property type="entry name" value="SDR_oxidoreductase"/>
</dbReference>
<comment type="similarity">
    <text evidence="1 3">Belongs to the short-chain dehydrogenases/reductases (SDR) family.</text>
</comment>
<protein>
    <submittedName>
        <fullName evidence="4">SDR family oxidoreductase</fullName>
        <ecNumber evidence="4">1.1.-.-</ecNumber>
    </submittedName>
</protein>
<dbReference type="Pfam" id="PF00106">
    <property type="entry name" value="adh_short"/>
    <property type="match status" value="1"/>
</dbReference>
<evidence type="ECO:0000256" key="2">
    <source>
        <dbReference type="ARBA" id="ARBA00023002"/>
    </source>
</evidence>
<dbReference type="PROSITE" id="PS00061">
    <property type="entry name" value="ADH_SHORT"/>
    <property type="match status" value="1"/>
</dbReference>
<dbReference type="Gene3D" id="3.40.50.720">
    <property type="entry name" value="NAD(P)-binding Rossmann-like Domain"/>
    <property type="match status" value="1"/>
</dbReference>
<dbReference type="InterPro" id="IPR020904">
    <property type="entry name" value="Sc_DH/Rdtase_CS"/>
</dbReference>
<evidence type="ECO:0000313" key="4">
    <source>
        <dbReference type="EMBL" id="MFC4015433.1"/>
    </source>
</evidence>
<comment type="caution">
    <text evidence="4">The sequence shown here is derived from an EMBL/GenBank/DDBJ whole genome shotgun (WGS) entry which is preliminary data.</text>
</comment>
<dbReference type="SUPFAM" id="SSF51735">
    <property type="entry name" value="NAD(P)-binding Rossmann-fold domains"/>
    <property type="match status" value="1"/>
</dbReference>
<keyword evidence="2 4" id="KW-0560">Oxidoreductase</keyword>
<dbReference type="PANTHER" id="PTHR43976:SF16">
    <property type="entry name" value="SHORT-CHAIN DEHYDROGENASE_REDUCTASE FAMILY PROTEIN"/>
    <property type="match status" value="1"/>
</dbReference>
<sequence>MTYAKNNSTDWRGLLMSQVWLITGASRGLGRAIADAALAAGHSVVATTRSGMLDNTDPQFSDRLLVLPLDVTTPGERAYSSLVESVMERYGRIDVLVNNAGRGMLIHFEETDEAQVRELFETNVFGLMRVTRAVLPIMRQQRSGHIFNISSAAGYVGGAGMYSATKFAVTGFTESLAFELHPFGIKATNVAPGYFRTDFLDVSSVQAGPAQELDDYQPSRTGMRSFAEQANHQQVGDPAALGRLLVEVAAAEHPPLHLAVGGDCIEEIEQHQRTLMSDIDTWRERAVATAHQTA</sequence>
<name>A0ABV8GNR6_9ACTN</name>